<feature type="chain" id="PRO_5010984962" description="Cation transport ATPase" evidence="1">
    <location>
        <begin position="23"/>
        <end position="210"/>
    </location>
</feature>
<sequence length="210" mass="21685">MVRKKLSLALLALAGLCGCQMAMPQFGSNSKTTPPSVLLSSSGLIVTAPQGFCIDAASLKDTPDIGFVLMADCAALRGKKKPSDAARSVMVTAALSGPLDSPESVTSAALDSFFATTQGRSTLSRSGDPDTVSATSEILPDDILVLHARDSSPATIKGLAGDDWRAFTVISGRLVTLTAAPFANMPAPNPSAKALVTELARRLKVENAPQ</sequence>
<dbReference type="AlphaFoldDB" id="A0A1Y5S2X0"/>
<evidence type="ECO:0000256" key="1">
    <source>
        <dbReference type="SAM" id="SignalP"/>
    </source>
</evidence>
<organism evidence="2 3">
    <name type="scientific">Pacificibacter marinus</name>
    <dbReference type="NCBI Taxonomy" id="658057"/>
    <lineage>
        <taxon>Bacteria</taxon>
        <taxon>Pseudomonadati</taxon>
        <taxon>Pseudomonadota</taxon>
        <taxon>Alphaproteobacteria</taxon>
        <taxon>Rhodobacterales</taxon>
        <taxon>Roseobacteraceae</taxon>
        <taxon>Pacificibacter</taxon>
    </lineage>
</organism>
<reference evidence="2 3" key="1">
    <citation type="submission" date="2017-03" db="EMBL/GenBank/DDBJ databases">
        <authorList>
            <person name="Afonso C.L."/>
            <person name="Miller P.J."/>
            <person name="Scott M.A."/>
            <person name="Spackman E."/>
            <person name="Goraichik I."/>
            <person name="Dimitrov K.M."/>
            <person name="Suarez D.L."/>
            <person name="Swayne D.E."/>
        </authorList>
    </citation>
    <scope>NUCLEOTIDE SEQUENCE [LARGE SCALE GENOMIC DNA]</scope>
    <source>
        <strain evidence="2 3">CECT 7971</strain>
    </source>
</reference>
<keyword evidence="3" id="KW-1185">Reference proteome</keyword>
<dbReference type="OrthoDB" id="7877343at2"/>
<proteinExistence type="predicted"/>
<evidence type="ECO:0008006" key="4">
    <source>
        <dbReference type="Google" id="ProtNLM"/>
    </source>
</evidence>
<feature type="signal peptide" evidence="1">
    <location>
        <begin position="1"/>
        <end position="22"/>
    </location>
</feature>
<accession>A0A1Y5S2X0</accession>
<evidence type="ECO:0000313" key="2">
    <source>
        <dbReference type="EMBL" id="SLN31453.1"/>
    </source>
</evidence>
<keyword evidence="1" id="KW-0732">Signal</keyword>
<dbReference type="EMBL" id="FWFW01000003">
    <property type="protein sequence ID" value="SLN31453.1"/>
    <property type="molecule type" value="Genomic_DNA"/>
</dbReference>
<dbReference type="STRING" id="658057.SAMN04488032_108107"/>
<evidence type="ECO:0000313" key="3">
    <source>
        <dbReference type="Proteomes" id="UP000193307"/>
    </source>
</evidence>
<dbReference type="PROSITE" id="PS51257">
    <property type="entry name" value="PROKAR_LIPOPROTEIN"/>
    <property type="match status" value="1"/>
</dbReference>
<name>A0A1Y5S2X0_9RHOB</name>
<dbReference type="RefSeq" id="WP_085848098.1">
    <property type="nucleotide sequence ID" value="NZ_FNZV01000008.1"/>
</dbReference>
<gene>
    <name evidence="2" type="ORF">PAM7971_01201</name>
</gene>
<dbReference type="Proteomes" id="UP000193307">
    <property type="component" value="Unassembled WGS sequence"/>
</dbReference>
<protein>
    <recommendedName>
        <fullName evidence="4">Cation transport ATPase</fullName>
    </recommendedName>
</protein>